<dbReference type="Proteomes" id="UP000035057">
    <property type="component" value="Unassembled WGS sequence"/>
</dbReference>
<evidence type="ECO:0000259" key="4">
    <source>
        <dbReference type="PROSITE" id="PS00662"/>
    </source>
</evidence>
<dbReference type="InterPro" id="IPR003593">
    <property type="entry name" value="AAA+_ATPase"/>
</dbReference>
<dbReference type="InterPro" id="IPR001482">
    <property type="entry name" value="T2SS/T4SS_dom"/>
</dbReference>
<dbReference type="PANTHER" id="PTHR30258:SF13">
    <property type="entry name" value="SECRETION PATHWAY ATPASE-RELATED"/>
    <property type="match status" value="1"/>
</dbReference>
<dbReference type="Gene3D" id="3.30.450.90">
    <property type="match status" value="1"/>
</dbReference>
<dbReference type="GO" id="GO:0005524">
    <property type="term" value="F:ATP binding"/>
    <property type="evidence" value="ECO:0007669"/>
    <property type="project" value="UniProtKB-KW"/>
</dbReference>
<dbReference type="GO" id="GO:0016887">
    <property type="term" value="F:ATP hydrolysis activity"/>
    <property type="evidence" value="ECO:0007669"/>
    <property type="project" value="TreeGrafter"/>
</dbReference>
<dbReference type="InterPro" id="IPR027417">
    <property type="entry name" value="P-loop_NTPase"/>
</dbReference>
<comment type="similarity">
    <text evidence="1">Belongs to the GSP E family.</text>
</comment>
<dbReference type="Gene3D" id="3.40.50.300">
    <property type="entry name" value="P-loop containing nucleotide triphosphate hydrolases"/>
    <property type="match status" value="1"/>
</dbReference>
<evidence type="ECO:0000313" key="5">
    <source>
        <dbReference type="EMBL" id="KEF32791.1"/>
    </source>
</evidence>
<dbReference type="SUPFAM" id="SSF52540">
    <property type="entry name" value="P-loop containing nucleoside triphosphate hydrolases"/>
    <property type="match status" value="1"/>
</dbReference>
<dbReference type="Gene3D" id="3.30.300.160">
    <property type="entry name" value="Type II secretion system, protein E, N-terminal domain"/>
    <property type="match status" value="1"/>
</dbReference>
<gene>
    <name evidence="5" type="ORF">D777_01425</name>
</gene>
<dbReference type="Pfam" id="PF05157">
    <property type="entry name" value="MshEN"/>
    <property type="match status" value="1"/>
</dbReference>
<dbReference type="Pfam" id="PF00437">
    <property type="entry name" value="T2SSE"/>
    <property type="match status" value="1"/>
</dbReference>
<sequence length="599" mass="66202">MNEALPPVPPQGPLSLRDLCTALVSSGEITQDDAERVLSANLGSVSGGSQGAKRHPLELVAIAGLTSRSSGRTLDLDTLTKWLAGWADQPYYHIDPLKIDTPAIAQVMSYAFAQRHGILAVDIGAHEVVIASAEPFKSDWEGNLGQAVRKDIRRVVANPEDIRRYTVEFYQLANSVSKAGGQQTPGGSAGSQNFEQLLDLGSNENPDANDQHVVRIVDWLLQYAFDQRASDIHIEPRRGVTQVRFRIDGVLHNVYEFPEHVGIAVTSRLKILGRLNVAEKRRPQDGRIKTRKPDNNEVELRLATMPTAFGEKMVMRIFDPDVLLKSYEQLGFSKEDQQRWHDITTRPYGIVLVTGPTGSGKTTTLYSTLKQIASPELNVCTIEDPIEMVEPAFNQMQVQANIDLTFAAGVRALLRQDPDIIMIGEIRDLETAEMAVQAALTGHLVLSTLHTNDAPSAITRLLELGIPPYLIRATVLGVMAQRLARTLCSHCKAPGPSDEQAWQTLTRPWKAPTPRQFYHPVGCLECRNTGYMGRAGVYEIMPLSGNLVRQITERCELEQLRLDAYKEGMKSLRLSGAQKVAAGLTTVEEILRVTPESQR</sequence>
<keyword evidence="6" id="KW-1185">Reference proteome</keyword>
<name>A0A072N5K3_9GAMM</name>
<dbReference type="SMART" id="SM00382">
    <property type="entry name" value="AAA"/>
    <property type="match status" value="1"/>
</dbReference>
<dbReference type="PROSITE" id="PS00662">
    <property type="entry name" value="T2SP_E"/>
    <property type="match status" value="1"/>
</dbReference>
<dbReference type="RefSeq" id="WP_051668959.1">
    <property type="nucleotide sequence ID" value="NZ_ANIE01000003.1"/>
</dbReference>
<dbReference type="CDD" id="cd01129">
    <property type="entry name" value="PulE-GspE-like"/>
    <property type="match status" value="1"/>
</dbReference>
<organism evidence="5 6">
    <name type="scientific">Marinobacter nitratireducens</name>
    <dbReference type="NCBI Taxonomy" id="1137280"/>
    <lineage>
        <taxon>Bacteria</taxon>
        <taxon>Pseudomonadati</taxon>
        <taxon>Pseudomonadota</taxon>
        <taxon>Gammaproteobacteria</taxon>
        <taxon>Pseudomonadales</taxon>
        <taxon>Marinobacteraceae</taxon>
        <taxon>Marinobacter</taxon>
    </lineage>
</organism>
<reference evidence="5 6" key="1">
    <citation type="submission" date="2012-12" db="EMBL/GenBank/DDBJ databases">
        <title>Genome assembly of Marinobacter sp. AK21.</title>
        <authorList>
            <person name="Khatri I."/>
            <person name="Kumar R."/>
            <person name="Vaidya B."/>
            <person name="Subramanian S."/>
            <person name="Pinnaka A."/>
        </authorList>
    </citation>
    <scope>NUCLEOTIDE SEQUENCE [LARGE SCALE GENOMIC DNA]</scope>
    <source>
        <strain evidence="5 6">AK21</strain>
    </source>
</reference>
<keyword evidence="2" id="KW-0547">Nucleotide-binding</keyword>
<accession>A0A072N5K3</accession>
<dbReference type="SUPFAM" id="SSF160246">
    <property type="entry name" value="EspE N-terminal domain-like"/>
    <property type="match status" value="1"/>
</dbReference>
<dbReference type="InterPro" id="IPR007831">
    <property type="entry name" value="T2SS_GspE_N"/>
</dbReference>
<dbReference type="OrthoDB" id="9804785at2"/>
<dbReference type="GO" id="GO:0005886">
    <property type="term" value="C:plasma membrane"/>
    <property type="evidence" value="ECO:0007669"/>
    <property type="project" value="TreeGrafter"/>
</dbReference>
<evidence type="ECO:0000256" key="2">
    <source>
        <dbReference type="ARBA" id="ARBA00022741"/>
    </source>
</evidence>
<protein>
    <submittedName>
        <fullName evidence="5">Type II secretory pathway, ATPase PulE/Tfp pilus assembly pathway, ATPase PilB</fullName>
    </submittedName>
</protein>
<evidence type="ECO:0000313" key="6">
    <source>
        <dbReference type="Proteomes" id="UP000035057"/>
    </source>
</evidence>
<dbReference type="InterPro" id="IPR037257">
    <property type="entry name" value="T2SS_E_N_sf"/>
</dbReference>
<dbReference type="PATRIC" id="fig|1137280.3.peg.1239"/>
<dbReference type="FunFam" id="3.40.50.300:FF:000398">
    <property type="entry name" value="Type IV pilus assembly ATPase PilB"/>
    <property type="match status" value="1"/>
</dbReference>
<keyword evidence="3" id="KW-0067">ATP-binding</keyword>
<feature type="domain" description="Bacterial type II secretion system protein E" evidence="4">
    <location>
        <begin position="414"/>
        <end position="428"/>
    </location>
</feature>
<dbReference type="PANTHER" id="PTHR30258">
    <property type="entry name" value="TYPE II SECRETION SYSTEM PROTEIN GSPE-RELATED"/>
    <property type="match status" value="1"/>
</dbReference>
<proteinExistence type="inferred from homology"/>
<comment type="caution">
    <text evidence="5">The sequence shown here is derived from an EMBL/GenBank/DDBJ whole genome shotgun (WGS) entry which is preliminary data.</text>
</comment>
<dbReference type="STRING" id="1137280.D777_01425"/>
<dbReference type="EMBL" id="ANIE01000003">
    <property type="protein sequence ID" value="KEF32791.1"/>
    <property type="molecule type" value="Genomic_DNA"/>
</dbReference>
<dbReference type="AlphaFoldDB" id="A0A072N5K3"/>
<evidence type="ECO:0000256" key="1">
    <source>
        <dbReference type="ARBA" id="ARBA00006611"/>
    </source>
</evidence>
<evidence type="ECO:0000256" key="3">
    <source>
        <dbReference type="ARBA" id="ARBA00022840"/>
    </source>
</evidence>